<dbReference type="CDD" id="cd00590">
    <property type="entry name" value="RRM_SF"/>
    <property type="match status" value="2"/>
</dbReference>
<name>A0A8J5HYM4_ZINOF</name>
<comment type="caution">
    <text evidence="7">The sequence shown here is derived from an EMBL/GenBank/DDBJ whole genome shotgun (WGS) entry which is preliminary data.</text>
</comment>
<evidence type="ECO:0000313" key="7">
    <source>
        <dbReference type="EMBL" id="KAG6536397.1"/>
    </source>
</evidence>
<evidence type="ECO:0000313" key="8">
    <source>
        <dbReference type="Proteomes" id="UP000734854"/>
    </source>
</evidence>
<dbReference type="GO" id="GO:0005634">
    <property type="term" value="C:nucleus"/>
    <property type="evidence" value="ECO:0007669"/>
    <property type="project" value="UniProtKB-SubCell"/>
</dbReference>
<feature type="domain" description="RRM" evidence="6">
    <location>
        <begin position="34"/>
        <end position="106"/>
    </location>
</feature>
<feature type="region of interest" description="Disordered" evidence="5">
    <location>
        <begin position="705"/>
        <end position="751"/>
    </location>
</feature>
<dbReference type="SMART" id="SM00360">
    <property type="entry name" value="RRM"/>
    <property type="match status" value="2"/>
</dbReference>
<feature type="region of interest" description="Disordered" evidence="5">
    <location>
        <begin position="114"/>
        <end position="160"/>
    </location>
</feature>
<dbReference type="InterPro" id="IPR000504">
    <property type="entry name" value="RRM_dom"/>
</dbReference>
<keyword evidence="2 4" id="KW-0694">RNA-binding</keyword>
<feature type="region of interest" description="Disordered" evidence="5">
    <location>
        <begin position="840"/>
        <end position="865"/>
    </location>
</feature>
<sequence>MGRSGGRDRISSDYMPRLEEKDRRSGWGVAPSSRHLWVGNLSPHVSQNSLYEHFLRFGDIENITYTPGRSYAFVNYKKEEDAVIASKGLQGFIMAGNPLRVEFAKGDRVSLSPLGDEYSHTNDGRYSTERGEPLLRRDFRSHDHSPERSHEKDKGNDSTEPCEELWIGFPSFLNVEKDDLRRAFSPFGEIDNISTFRSYAFVRYRSIVAACRAKEALQGKLFNNPRVQICFAKSDFTDSGRNLSNPPFVSHLKSNFRSVPKNAEPSRWDRGFDSHIENFPTSPRDARLLRSNEANFIDYGENSLVRPATIPGSIFGVNVEHNRMPELNSDRRMSEELYDRYRNSPTVERAGRWHDVPFERERRTPPLDDSWGIEDNSFPSSKKAKLDSFSEKELPEYPFSDLEQRKHDFGRMKFSPNLPYNSTFNKDFESAPLAPFTDRDESWRGLNYLHAGLGPLPSDIAKSPRASPERPPPQILDWKWEGTIAKGGTPVCRARCFPVGKVLDFMLPEFLNCTARTGLAMLAKHYYQATSSWVVFFVPENDTDFVFYNEFMHYLGEKQRVAVAKLGEKVTLFLVPPSDFSEQVLKVPGKMSISGVILKFQQPGSNFSSLHQPIEVAEAKLPTLQPPSSDFVSIHENASLAKSISPDLRAISKSQSYFNPSSGFLPPPYSPLQKLDENLPYSGSIQPMEKFSDYHLASRHERLQPLNSAKSPNWSNQMHIPTSDRGTCSPLLPSAGSQITSSSNAEPHPLGNLKVSQGYALSNYAAETSSIPLHTGKFPTQVHAEPQASSNVPSPLEPEQLAQLAILLGQHKQLGKEPSLSIEGQNKQSNLLQIVNSHALAPTPNGQASDQNSATHTHSFPSSSLGVQLNQVPQNQKQQSNIPAVQTFVNSGLQNQQADTEADPQKRLQATLQLAATLLQQIQQQSKTVDQP</sequence>
<gene>
    <name evidence="7" type="ORF">ZIOFF_001451</name>
</gene>
<feature type="compositionally biased region" description="Polar residues" evidence="5">
    <location>
        <begin position="735"/>
        <end position="745"/>
    </location>
</feature>
<evidence type="ECO:0000256" key="5">
    <source>
        <dbReference type="SAM" id="MobiDB-lite"/>
    </source>
</evidence>
<feature type="compositionally biased region" description="Polar residues" evidence="5">
    <location>
        <begin position="844"/>
        <end position="865"/>
    </location>
</feature>
<feature type="compositionally biased region" description="Polar residues" evidence="5">
    <location>
        <begin position="705"/>
        <end position="726"/>
    </location>
</feature>
<evidence type="ECO:0000256" key="3">
    <source>
        <dbReference type="ARBA" id="ARBA00023242"/>
    </source>
</evidence>
<dbReference type="Pfam" id="PF07744">
    <property type="entry name" value="SPOC"/>
    <property type="match status" value="1"/>
</dbReference>
<dbReference type="CDD" id="cd21546">
    <property type="entry name" value="SPOC_FPA-like"/>
    <property type="match status" value="1"/>
</dbReference>
<proteinExistence type="predicted"/>
<evidence type="ECO:0000256" key="1">
    <source>
        <dbReference type="ARBA" id="ARBA00004123"/>
    </source>
</evidence>
<dbReference type="AlphaFoldDB" id="A0A8J5HYM4"/>
<keyword evidence="3" id="KW-0539">Nucleus</keyword>
<organism evidence="7 8">
    <name type="scientific">Zingiber officinale</name>
    <name type="common">Ginger</name>
    <name type="synonym">Amomum zingiber</name>
    <dbReference type="NCBI Taxonomy" id="94328"/>
    <lineage>
        <taxon>Eukaryota</taxon>
        <taxon>Viridiplantae</taxon>
        <taxon>Streptophyta</taxon>
        <taxon>Embryophyta</taxon>
        <taxon>Tracheophyta</taxon>
        <taxon>Spermatophyta</taxon>
        <taxon>Magnoliopsida</taxon>
        <taxon>Liliopsida</taxon>
        <taxon>Zingiberales</taxon>
        <taxon>Zingiberaceae</taxon>
        <taxon>Zingiber</taxon>
    </lineage>
</organism>
<evidence type="ECO:0000256" key="2">
    <source>
        <dbReference type="ARBA" id="ARBA00022884"/>
    </source>
</evidence>
<dbReference type="PANTHER" id="PTHR23189">
    <property type="entry name" value="RNA RECOGNITION MOTIF-CONTAINING"/>
    <property type="match status" value="1"/>
</dbReference>
<protein>
    <recommendedName>
        <fullName evidence="6">RRM domain-containing protein</fullName>
    </recommendedName>
</protein>
<accession>A0A8J5HYM4</accession>
<feature type="domain" description="RRM" evidence="6">
    <location>
        <begin position="163"/>
        <end position="234"/>
    </location>
</feature>
<dbReference type="InterPro" id="IPR012921">
    <property type="entry name" value="SPOC_C"/>
</dbReference>
<comment type="subcellular location">
    <subcellularLocation>
        <location evidence="1">Nucleus</location>
    </subcellularLocation>
</comment>
<reference evidence="7 8" key="1">
    <citation type="submission" date="2020-08" db="EMBL/GenBank/DDBJ databases">
        <title>Plant Genome Project.</title>
        <authorList>
            <person name="Zhang R.-G."/>
        </authorList>
    </citation>
    <scope>NUCLEOTIDE SEQUENCE [LARGE SCALE GENOMIC DNA]</scope>
    <source>
        <tissue evidence="7">Rhizome</tissue>
    </source>
</reference>
<dbReference type="Proteomes" id="UP000734854">
    <property type="component" value="Unassembled WGS sequence"/>
</dbReference>
<feature type="compositionally biased region" description="Basic and acidic residues" evidence="5">
    <location>
        <begin position="117"/>
        <end position="157"/>
    </location>
</feature>
<evidence type="ECO:0000259" key="6">
    <source>
        <dbReference type="PROSITE" id="PS50102"/>
    </source>
</evidence>
<keyword evidence="8" id="KW-1185">Reference proteome</keyword>
<dbReference type="GO" id="GO:0003723">
    <property type="term" value="F:RNA binding"/>
    <property type="evidence" value="ECO:0007669"/>
    <property type="project" value="UniProtKB-UniRule"/>
</dbReference>
<evidence type="ECO:0000256" key="4">
    <source>
        <dbReference type="PROSITE-ProRule" id="PRU00176"/>
    </source>
</evidence>
<dbReference type="PROSITE" id="PS50102">
    <property type="entry name" value="RRM"/>
    <property type="match status" value="2"/>
</dbReference>
<dbReference type="Pfam" id="PF00076">
    <property type="entry name" value="RRM_1"/>
    <property type="match status" value="2"/>
</dbReference>
<dbReference type="EMBL" id="JACMSC010000001">
    <property type="protein sequence ID" value="KAG6536397.1"/>
    <property type="molecule type" value="Genomic_DNA"/>
</dbReference>